<keyword evidence="6" id="KW-0808">Transferase</keyword>
<dbReference type="GO" id="GO:0005524">
    <property type="term" value="F:ATP binding"/>
    <property type="evidence" value="ECO:0007669"/>
    <property type="project" value="UniProtKB-UniRule"/>
</dbReference>
<keyword evidence="8" id="KW-0418">Kinase</keyword>
<comment type="subcellular location">
    <subcellularLocation>
        <location evidence="1">Bud neck</location>
    </subcellularLocation>
</comment>
<comment type="catalytic activity">
    <reaction evidence="10">
        <text>L-threonyl-[protein] + ATP = O-phospho-L-threonyl-[protein] + ADP + H(+)</text>
        <dbReference type="Rhea" id="RHEA:46608"/>
        <dbReference type="Rhea" id="RHEA-COMP:11060"/>
        <dbReference type="Rhea" id="RHEA-COMP:11605"/>
        <dbReference type="ChEBI" id="CHEBI:15378"/>
        <dbReference type="ChEBI" id="CHEBI:30013"/>
        <dbReference type="ChEBI" id="CHEBI:30616"/>
        <dbReference type="ChEBI" id="CHEBI:61977"/>
        <dbReference type="ChEBI" id="CHEBI:456216"/>
        <dbReference type="EC" id="2.7.11.1"/>
    </reaction>
</comment>
<evidence type="ECO:0000313" key="16">
    <source>
        <dbReference type="Proteomes" id="UP000183365"/>
    </source>
</evidence>
<dbReference type="PROSITE" id="PS00107">
    <property type="entry name" value="PROTEIN_KINASE_ATP"/>
    <property type="match status" value="1"/>
</dbReference>
<feature type="compositionally biased region" description="Basic residues" evidence="13">
    <location>
        <begin position="58"/>
        <end position="70"/>
    </location>
</feature>
<dbReference type="PANTHER" id="PTHR24346:SF110">
    <property type="entry name" value="NON-SPECIFIC SERINE_THREONINE PROTEIN KINASE"/>
    <property type="match status" value="1"/>
</dbReference>
<dbReference type="EC" id="2.7.11.1" evidence="3"/>
<dbReference type="SUPFAM" id="SSF56112">
    <property type="entry name" value="Protein kinase-like (PK-like)"/>
    <property type="match status" value="1"/>
</dbReference>
<organism evidence="15 16">
    <name type="scientific">Hanseniaspora guilliermondii</name>
    <dbReference type="NCBI Taxonomy" id="56406"/>
    <lineage>
        <taxon>Eukaryota</taxon>
        <taxon>Fungi</taxon>
        <taxon>Dikarya</taxon>
        <taxon>Ascomycota</taxon>
        <taxon>Saccharomycotina</taxon>
        <taxon>Saccharomycetes</taxon>
        <taxon>Saccharomycodales</taxon>
        <taxon>Saccharomycodaceae</taxon>
        <taxon>Hanseniaspora</taxon>
    </lineage>
</organism>
<dbReference type="GO" id="GO:0032161">
    <property type="term" value="C:cleavage apparatus septin structure"/>
    <property type="evidence" value="ECO:0007669"/>
    <property type="project" value="UniProtKB-ARBA"/>
</dbReference>
<dbReference type="InterPro" id="IPR008271">
    <property type="entry name" value="Ser/Thr_kinase_AS"/>
</dbReference>
<dbReference type="Gene3D" id="1.10.510.10">
    <property type="entry name" value="Transferase(Phosphotransferase) domain 1"/>
    <property type="match status" value="1"/>
</dbReference>
<dbReference type="GO" id="GO:0004674">
    <property type="term" value="F:protein serine/threonine kinase activity"/>
    <property type="evidence" value="ECO:0007669"/>
    <property type="project" value="UniProtKB-KW"/>
</dbReference>
<evidence type="ECO:0000256" key="9">
    <source>
        <dbReference type="ARBA" id="ARBA00022840"/>
    </source>
</evidence>
<name>A0A1L0B560_9ASCO</name>
<evidence type="ECO:0000256" key="7">
    <source>
        <dbReference type="ARBA" id="ARBA00022741"/>
    </source>
</evidence>
<keyword evidence="4" id="KW-0723">Serine/threonine-protein kinase</keyword>
<dbReference type="OrthoDB" id="504170at2759"/>
<evidence type="ECO:0000313" key="15">
    <source>
        <dbReference type="EMBL" id="SGZ40964.1"/>
    </source>
</evidence>
<dbReference type="GO" id="GO:0000399">
    <property type="term" value="C:cellular bud neck septin structure"/>
    <property type="evidence" value="ECO:0007669"/>
    <property type="project" value="UniProtKB-ARBA"/>
</dbReference>
<dbReference type="InterPro" id="IPR011009">
    <property type="entry name" value="Kinase-like_dom_sf"/>
</dbReference>
<dbReference type="EMBL" id="FQNF01000072">
    <property type="protein sequence ID" value="SGZ40964.1"/>
    <property type="molecule type" value="Genomic_DNA"/>
</dbReference>
<evidence type="ECO:0000256" key="2">
    <source>
        <dbReference type="ARBA" id="ARBA00010791"/>
    </source>
</evidence>
<dbReference type="FunFam" id="1.10.510.10:FF:000394">
    <property type="entry name" value="Serine/threonine-protein kinase HSL1"/>
    <property type="match status" value="1"/>
</dbReference>
<comment type="similarity">
    <text evidence="2">Belongs to the protein kinase superfamily. CAMK Ser/Thr protein kinase family. NIM1 subfamily.</text>
</comment>
<dbReference type="InterPro" id="IPR000719">
    <property type="entry name" value="Prot_kinase_dom"/>
</dbReference>
<evidence type="ECO:0000256" key="6">
    <source>
        <dbReference type="ARBA" id="ARBA00022679"/>
    </source>
</evidence>
<gene>
    <name evidence="15" type="ORF">HGUI_03164</name>
</gene>
<evidence type="ECO:0000256" key="13">
    <source>
        <dbReference type="SAM" id="MobiDB-lite"/>
    </source>
</evidence>
<sequence length="1137" mass="129723">MLKTPEIDQLRNLSDTTSDTIGKSFDKNTKLFSNRHIIDTEQRNESCHKTKETLKTNIKKTKKHTSKKSSKSHDLIGPWKLGKTLGKGSSGRVRLAKNKITGQMAAVKIVNKTKNKKSNFGHGSSNNSKGVVFEEGLVPYGIEREIIIMKLVAHPNIMSLFEVWENKSELYLIMEYVDGGELFDVLVNNGKLPEHEAVYYFKQIIQGVSYLHRFNICHRDLKPENILLDKKNHKIKIADFGMAALELSDTLLTTSCGSPHYASPEIIKGMKYNGSPSDVWSCGVILYALLAGYLPFNDSNIKTLLEKVQKGKYDFPEHFSVESRDLIDSMLKVNPNDRVLINEIETHPLMKKYNRTSKDKSNTNIKSLLKEKQIYHVKERHRYPTMPKDMDKIVLKDESSVDQDILNSLQILWHGVSKDKIIKSLLNNEQNEEKFFYSLLEEYQKNQHKTSNTEKQNEPEIERIVVDLPEDDNAFENAPLLNAVSRFSSFMSLHKSQFFTKKDLLNYSEKDNLILEELSIDEPKPGLGIYLDNAFNNDCEKNDSKSLYALNSISKRSLHLSNFLTDNHGELGNDKHEVPLPITPLNHRNEFSRICENLLFEDENKIDDTVVQNTFVKMSLDPKLKQKTLKNLSNLLKKEKRALNNKSTTENKANTLSTTSTFQDLKHLLSSINVYEDVCDEEKLTTSNETLLKNEETQYIEPCDELQKPNNGLRPLPTTRSFLFADLESTMSSQKLSLHESDESEGPLIAKRIVAATENNELVGNNSSIGKDLKMSAEGKLSSLNNGNDNLDFRGSLYITNDSDLNKSSLGEIKRSFVGVDTNLLQSNEQKVLPQRPGVFDGDKMDNFNFDKNVQHNRDSRLIEISLGDITNENLNEISNDDEFKTEKIPELTCETPNDMRNNEDNGNNRVTMLFDENEKKFFEDLISSKEGEKSRNLNDFRNSLKSSIKGDITIPKIRDSQGLHKRKVSQKNDNSNWFTRLVSRISSGSGSSTTTKINSRLSSFLKEDGAKLKSKNDEESVQPTVILHERLFNCSNEYKLQTVNRLMVSELDTLTKSNNMLNYRVEEDIGNVVIYSINFDIDNNKKKLDSIRLSIEKCPENNNVTLSLSQMRDISDNNSKKITLFNDLSTKILRKF</sequence>
<comment type="catalytic activity">
    <reaction evidence="11">
        <text>L-seryl-[protein] + ATP = O-phospho-L-seryl-[protein] + ADP + H(+)</text>
        <dbReference type="Rhea" id="RHEA:17989"/>
        <dbReference type="Rhea" id="RHEA-COMP:9863"/>
        <dbReference type="Rhea" id="RHEA-COMP:11604"/>
        <dbReference type="ChEBI" id="CHEBI:15378"/>
        <dbReference type="ChEBI" id="CHEBI:29999"/>
        <dbReference type="ChEBI" id="CHEBI:30616"/>
        <dbReference type="ChEBI" id="CHEBI:83421"/>
        <dbReference type="ChEBI" id="CHEBI:456216"/>
        <dbReference type="EC" id="2.7.11.1"/>
    </reaction>
</comment>
<evidence type="ECO:0000256" key="12">
    <source>
        <dbReference type="PROSITE-ProRule" id="PRU10141"/>
    </source>
</evidence>
<dbReference type="Proteomes" id="UP000183365">
    <property type="component" value="Unassembled WGS sequence"/>
</dbReference>
<dbReference type="PANTHER" id="PTHR24346">
    <property type="entry name" value="MAP/MICROTUBULE AFFINITY-REGULATING KINASE"/>
    <property type="match status" value="1"/>
</dbReference>
<protein>
    <recommendedName>
        <fullName evidence="3">non-specific serine/threonine protein kinase</fullName>
        <ecNumber evidence="3">2.7.11.1</ecNumber>
    </recommendedName>
</protein>
<evidence type="ECO:0000256" key="4">
    <source>
        <dbReference type="ARBA" id="ARBA00022527"/>
    </source>
</evidence>
<evidence type="ECO:0000256" key="5">
    <source>
        <dbReference type="ARBA" id="ARBA00022553"/>
    </source>
</evidence>
<evidence type="ECO:0000256" key="10">
    <source>
        <dbReference type="ARBA" id="ARBA00047899"/>
    </source>
</evidence>
<dbReference type="GO" id="GO:0044879">
    <property type="term" value="P:mitotic morphogenesis checkpoint signaling"/>
    <property type="evidence" value="ECO:0007669"/>
    <property type="project" value="UniProtKB-ARBA"/>
</dbReference>
<keyword evidence="5" id="KW-0597">Phosphoprotein</keyword>
<feature type="binding site" evidence="12">
    <location>
        <position position="108"/>
    </location>
    <ligand>
        <name>ATP</name>
        <dbReference type="ChEBI" id="CHEBI:30616"/>
    </ligand>
</feature>
<proteinExistence type="inferred from homology"/>
<evidence type="ECO:0000256" key="8">
    <source>
        <dbReference type="ARBA" id="ARBA00022777"/>
    </source>
</evidence>
<evidence type="ECO:0000256" key="1">
    <source>
        <dbReference type="ARBA" id="ARBA00004266"/>
    </source>
</evidence>
<keyword evidence="16" id="KW-1185">Reference proteome</keyword>
<dbReference type="PROSITE" id="PS50011">
    <property type="entry name" value="PROTEIN_KINASE_DOM"/>
    <property type="match status" value="1"/>
</dbReference>
<dbReference type="CDD" id="cd14081">
    <property type="entry name" value="STKc_BRSK1_2"/>
    <property type="match status" value="1"/>
</dbReference>
<feature type="compositionally biased region" description="Low complexity" evidence="13">
    <location>
        <begin position="80"/>
        <end position="91"/>
    </location>
</feature>
<dbReference type="SMART" id="SM00220">
    <property type="entry name" value="S_TKc"/>
    <property type="match status" value="1"/>
</dbReference>
<reference evidence="16" key="1">
    <citation type="submission" date="2016-11" db="EMBL/GenBank/DDBJ databases">
        <authorList>
            <person name="Guldener U."/>
        </authorList>
    </citation>
    <scope>NUCLEOTIDE SEQUENCE [LARGE SCALE GENOMIC DNA]</scope>
</reference>
<evidence type="ECO:0000256" key="11">
    <source>
        <dbReference type="ARBA" id="ARBA00048679"/>
    </source>
</evidence>
<evidence type="ECO:0000259" key="14">
    <source>
        <dbReference type="PROSITE" id="PS50011"/>
    </source>
</evidence>
<dbReference type="GO" id="GO:0005940">
    <property type="term" value="C:septin ring"/>
    <property type="evidence" value="ECO:0007669"/>
    <property type="project" value="UniProtKB-ARBA"/>
</dbReference>
<evidence type="ECO:0000256" key="3">
    <source>
        <dbReference type="ARBA" id="ARBA00012513"/>
    </source>
</evidence>
<dbReference type="AlphaFoldDB" id="A0A1L0B560"/>
<dbReference type="PROSITE" id="PS00108">
    <property type="entry name" value="PROTEIN_KINASE_ST"/>
    <property type="match status" value="1"/>
</dbReference>
<feature type="region of interest" description="Disordered" evidence="13">
    <location>
        <begin position="58"/>
        <end position="92"/>
    </location>
</feature>
<feature type="domain" description="Protein kinase" evidence="14">
    <location>
        <begin position="79"/>
        <end position="350"/>
    </location>
</feature>
<dbReference type="VEuPathDB" id="FungiDB:HGUI_03164"/>
<dbReference type="InterPro" id="IPR017441">
    <property type="entry name" value="Protein_kinase_ATP_BS"/>
</dbReference>
<dbReference type="Pfam" id="PF00069">
    <property type="entry name" value="Pkinase"/>
    <property type="match status" value="1"/>
</dbReference>
<keyword evidence="7 12" id="KW-0547">Nucleotide-binding</keyword>
<accession>A0A1L0B560</accession>
<keyword evidence="9 12" id="KW-0067">ATP-binding</keyword>